<evidence type="ECO:0000256" key="2">
    <source>
        <dbReference type="ARBA" id="ARBA00004370"/>
    </source>
</evidence>
<dbReference type="EMBL" id="CR382128">
    <property type="protein sequence ID" value="CAG83106.1"/>
    <property type="molecule type" value="Genomic_DNA"/>
</dbReference>
<dbReference type="PRINTS" id="PR00385">
    <property type="entry name" value="P450"/>
</dbReference>
<dbReference type="PROSITE" id="PS00086">
    <property type="entry name" value="CYTOCHROME_P450"/>
    <property type="match status" value="1"/>
</dbReference>
<dbReference type="GO" id="GO:0020037">
    <property type="term" value="F:heme binding"/>
    <property type="evidence" value="ECO:0007669"/>
    <property type="project" value="InterPro"/>
</dbReference>
<dbReference type="GO" id="GO:0005506">
    <property type="term" value="F:iron ion binding"/>
    <property type="evidence" value="ECO:0007669"/>
    <property type="project" value="InterPro"/>
</dbReference>
<feature type="binding site" description="axial binding residue" evidence="12">
    <location>
        <position position="465"/>
    </location>
    <ligand>
        <name>heme</name>
        <dbReference type="ChEBI" id="CHEBI:30413"/>
    </ligand>
    <ligandPart>
        <name>Fe</name>
        <dbReference type="ChEBI" id="CHEBI:18248"/>
    </ligandPart>
</feature>
<organism evidence="14 15">
    <name type="scientific">Yarrowia lipolytica (strain CLIB 122 / E 150)</name>
    <name type="common">Yeast</name>
    <name type="synonym">Candida lipolytica</name>
    <dbReference type="NCBI Taxonomy" id="284591"/>
    <lineage>
        <taxon>Eukaryota</taxon>
        <taxon>Fungi</taxon>
        <taxon>Dikarya</taxon>
        <taxon>Ascomycota</taxon>
        <taxon>Saccharomycotina</taxon>
        <taxon>Dipodascomycetes</taxon>
        <taxon>Dipodascales</taxon>
        <taxon>Dipodascales incertae sedis</taxon>
        <taxon>Yarrowia</taxon>
    </lineage>
</organism>
<dbReference type="OrthoDB" id="1470350at2759"/>
<sequence length="519" mass="59324">MLTNLTIVLITLLVTYTVLTRTALRIQRARKAKQMGATLPPRVNNGILGWYGLWLVIQNARSMKLPHTLGKRFANGPTWLTPVAGNEPINTIDPENVKAILATQFKDFCLGIRHRALSPSIGDGIFTLDGEGWTHSRALLRPQFSRQQISRVHSLERLMQILFKLIRKENGEYFDLQNLFFMFTLDSATEFLYGASVDTLADLLGEPVEGDHGGVGEEVRKAYQQSINNAQDISAIRTRLQGLYWIAGNIYQRNLYQKSNKGVKDFSQFFVDKALNTSKEKLKEMEDSDNYVFLYELVKSTRNPVVIRDQLINILVAGRDTTASLLSFTFYTLGRRPDVLKKLRAAILEDFGTSPDEITFESLKRCDYLRYVLNEVLRLYPSVPINARSATRDTTLPRGGGPDGKQPVFVYKGQMVAYCVYWMHRDKKYWGEDALEFNPDRWDPKVQPQNKGWEYLPFNGGPRICLGQQFALTEAGYVVTRMLQEFDTVHCKNQKEEEHPPYALDLTMRHGEGVWVSMK</sequence>
<evidence type="ECO:0000256" key="5">
    <source>
        <dbReference type="ARBA" id="ARBA00022692"/>
    </source>
</evidence>
<evidence type="ECO:0000256" key="3">
    <source>
        <dbReference type="ARBA" id="ARBA00010617"/>
    </source>
</evidence>
<gene>
    <name evidence="14" type="ORF">YALI0_B13816g</name>
</gene>
<dbReference type="GO" id="GO:0016020">
    <property type="term" value="C:membrane"/>
    <property type="evidence" value="ECO:0007669"/>
    <property type="project" value="UniProtKB-SubCell"/>
</dbReference>
<dbReference type="VEuPathDB" id="FungiDB:YALI0_B13816g"/>
<evidence type="ECO:0000256" key="12">
    <source>
        <dbReference type="PIRSR" id="PIRSR602402-1"/>
    </source>
</evidence>
<dbReference type="PANTHER" id="PTHR24287">
    <property type="entry name" value="P450, PUTATIVE (EUROFUNG)-RELATED"/>
    <property type="match status" value="1"/>
</dbReference>
<dbReference type="SUPFAM" id="SSF48264">
    <property type="entry name" value="Cytochrome P450"/>
    <property type="match status" value="1"/>
</dbReference>
<dbReference type="InterPro" id="IPR036396">
    <property type="entry name" value="Cyt_P450_sf"/>
</dbReference>
<dbReference type="RefSeq" id="XP_500855.1">
    <property type="nucleotide sequence ID" value="XM_500855.1"/>
</dbReference>
<dbReference type="InterPro" id="IPR002974">
    <property type="entry name" value="Cyt_P450_E_CYP52_ascomycetes"/>
</dbReference>
<keyword evidence="15" id="KW-1185">Reference proteome</keyword>
<comment type="subcellular location">
    <subcellularLocation>
        <location evidence="2">Membrane</location>
    </subcellularLocation>
</comment>
<dbReference type="FunCoup" id="F2Z6H3">
    <property type="interactions" value="1552"/>
</dbReference>
<dbReference type="OMA" id="YMFSTIT"/>
<dbReference type="Pfam" id="PF00067">
    <property type="entry name" value="p450"/>
    <property type="match status" value="1"/>
</dbReference>
<keyword evidence="6 12" id="KW-0479">Metal-binding</keyword>
<dbReference type="InterPro" id="IPR047146">
    <property type="entry name" value="Cyt_P450_E_CYP52_fungi"/>
</dbReference>
<comment type="cofactor">
    <cofactor evidence="1 12">
        <name>heme</name>
        <dbReference type="ChEBI" id="CHEBI:30413"/>
    </cofactor>
</comment>
<dbReference type="Proteomes" id="UP000001300">
    <property type="component" value="Chromosome B"/>
</dbReference>
<keyword evidence="7" id="KW-1133">Transmembrane helix</keyword>
<dbReference type="CDD" id="cd11063">
    <property type="entry name" value="CYP52"/>
    <property type="match status" value="1"/>
</dbReference>
<dbReference type="STRING" id="284591.F2Z6H3"/>
<evidence type="ECO:0000313" key="15">
    <source>
        <dbReference type="Proteomes" id="UP000001300"/>
    </source>
</evidence>
<dbReference type="Gene3D" id="1.10.630.10">
    <property type="entry name" value="Cytochrome P450"/>
    <property type="match status" value="1"/>
</dbReference>
<keyword evidence="8 13" id="KW-0560">Oxidoreductase</keyword>
<dbReference type="AlphaFoldDB" id="F2Z6H3"/>
<evidence type="ECO:0000256" key="9">
    <source>
        <dbReference type="ARBA" id="ARBA00023004"/>
    </source>
</evidence>
<keyword evidence="10 13" id="KW-0503">Monooxygenase</keyword>
<evidence type="ECO:0000256" key="10">
    <source>
        <dbReference type="ARBA" id="ARBA00023033"/>
    </source>
</evidence>
<name>F2Z6H3_YARLI</name>
<dbReference type="GO" id="GO:0016712">
    <property type="term" value="F:oxidoreductase activity, acting on paired donors, with incorporation or reduction of molecular oxygen, reduced flavin or flavoprotein as one donor, and incorporation of one atom of oxygen"/>
    <property type="evidence" value="ECO:0007669"/>
    <property type="project" value="InterPro"/>
</dbReference>
<evidence type="ECO:0000313" key="14">
    <source>
        <dbReference type="EMBL" id="CAG83106.1"/>
    </source>
</evidence>
<evidence type="ECO:0000256" key="1">
    <source>
        <dbReference type="ARBA" id="ARBA00001971"/>
    </source>
</evidence>
<evidence type="ECO:0000256" key="6">
    <source>
        <dbReference type="ARBA" id="ARBA00022723"/>
    </source>
</evidence>
<dbReference type="KEGG" id="yli:2907635"/>
<keyword evidence="9 12" id="KW-0408">Iron</keyword>
<accession>F2Z6H3</accession>
<keyword evidence="11" id="KW-0472">Membrane</keyword>
<dbReference type="GO" id="GO:0004497">
    <property type="term" value="F:monooxygenase activity"/>
    <property type="evidence" value="ECO:0000318"/>
    <property type="project" value="GO_Central"/>
</dbReference>
<protein>
    <submittedName>
        <fullName evidence="14">YALI0B13816p</fullName>
    </submittedName>
</protein>
<dbReference type="InterPro" id="IPR017972">
    <property type="entry name" value="Cyt_P450_CS"/>
</dbReference>
<evidence type="ECO:0000256" key="13">
    <source>
        <dbReference type="RuleBase" id="RU000461"/>
    </source>
</evidence>
<evidence type="ECO:0000256" key="8">
    <source>
        <dbReference type="ARBA" id="ARBA00023002"/>
    </source>
</evidence>
<dbReference type="HOGENOM" id="CLU_001570_27_0_1"/>
<proteinExistence type="inferred from homology"/>
<evidence type="ECO:0000256" key="4">
    <source>
        <dbReference type="ARBA" id="ARBA00022617"/>
    </source>
</evidence>
<evidence type="ECO:0000256" key="7">
    <source>
        <dbReference type="ARBA" id="ARBA00022989"/>
    </source>
</evidence>
<keyword evidence="4 12" id="KW-0349">Heme</keyword>
<dbReference type="PRINTS" id="PR00464">
    <property type="entry name" value="EP450II"/>
</dbReference>
<keyword evidence="5" id="KW-0812">Transmembrane</keyword>
<dbReference type="InterPro" id="IPR001128">
    <property type="entry name" value="Cyt_P450"/>
</dbReference>
<comment type="similarity">
    <text evidence="3 13">Belongs to the cytochrome P450 family.</text>
</comment>
<evidence type="ECO:0000256" key="11">
    <source>
        <dbReference type="ARBA" id="ARBA00023136"/>
    </source>
</evidence>
<dbReference type="InParanoid" id="F2Z6H3"/>
<dbReference type="InterPro" id="IPR002402">
    <property type="entry name" value="Cyt_P450_E_grp-II"/>
</dbReference>
<dbReference type="PRINTS" id="PR01239">
    <property type="entry name" value="EP450IICYP52"/>
</dbReference>
<reference evidence="14 15" key="1">
    <citation type="journal article" date="2004" name="Nature">
        <title>Genome evolution in yeasts.</title>
        <authorList>
            <consortium name="Genolevures"/>
            <person name="Dujon B."/>
            <person name="Sherman D."/>
            <person name="Fischer G."/>
            <person name="Durrens P."/>
            <person name="Casaregola S."/>
            <person name="Lafontaine I."/>
            <person name="de Montigny J."/>
            <person name="Marck C."/>
            <person name="Neuveglise C."/>
            <person name="Talla E."/>
            <person name="Goffard N."/>
            <person name="Frangeul L."/>
            <person name="Aigle M."/>
            <person name="Anthouard V."/>
            <person name="Babour A."/>
            <person name="Barbe V."/>
            <person name="Barnay S."/>
            <person name="Blanchin S."/>
            <person name="Beckerich J.M."/>
            <person name="Beyne E."/>
            <person name="Bleykasten C."/>
            <person name="Boisrame A."/>
            <person name="Boyer J."/>
            <person name="Cattolico L."/>
            <person name="Confanioleri F."/>
            <person name="de Daruvar A."/>
            <person name="Despons L."/>
            <person name="Fabre E."/>
            <person name="Fairhead C."/>
            <person name="Ferry-Dumazet H."/>
            <person name="Groppi A."/>
            <person name="Hantraye F."/>
            <person name="Hennequin C."/>
            <person name="Jauniaux N."/>
            <person name="Joyet P."/>
            <person name="Kachouri R."/>
            <person name="Kerrest A."/>
            <person name="Koszul R."/>
            <person name="Lemaire M."/>
            <person name="Lesur I."/>
            <person name="Ma L."/>
            <person name="Muller H."/>
            <person name="Nicaud J.M."/>
            <person name="Nikolski M."/>
            <person name="Oztas S."/>
            <person name="Ozier-Kalogeropoulos O."/>
            <person name="Pellenz S."/>
            <person name="Potier S."/>
            <person name="Richard G.F."/>
            <person name="Straub M.L."/>
            <person name="Suleau A."/>
            <person name="Swennene D."/>
            <person name="Tekaia F."/>
            <person name="Wesolowski-Louvel M."/>
            <person name="Westhof E."/>
            <person name="Wirth B."/>
            <person name="Zeniou-Meyer M."/>
            <person name="Zivanovic I."/>
            <person name="Bolotin-Fukuhara M."/>
            <person name="Thierry A."/>
            <person name="Bouchier C."/>
            <person name="Caudron B."/>
            <person name="Scarpelli C."/>
            <person name="Gaillardin C."/>
            <person name="Weissenbach J."/>
            <person name="Wincker P."/>
            <person name="Souciet J.L."/>
        </authorList>
    </citation>
    <scope>NUCLEOTIDE SEQUENCE [LARGE SCALE GENOMIC DNA]</scope>
    <source>
        <strain evidence="15">CLIB 122 / E 150</strain>
    </source>
</reference>
<dbReference type="PANTHER" id="PTHR24287:SF1">
    <property type="entry name" value="P450, PUTATIVE (EUROFUNG)-RELATED"/>
    <property type="match status" value="1"/>
</dbReference>